<gene>
    <name evidence="1" type="ORF">ERS686654_01786</name>
</gene>
<accession>A0A0S4SQ43</accession>
<dbReference type="RefSeq" id="WP_059435349.1">
    <property type="nucleotide sequence ID" value="NZ_FAVB01000005.1"/>
</dbReference>
<evidence type="ECO:0000313" key="2">
    <source>
        <dbReference type="Proteomes" id="UP000052237"/>
    </source>
</evidence>
<evidence type="ECO:0000313" key="1">
    <source>
        <dbReference type="EMBL" id="CUU87635.1"/>
    </source>
</evidence>
<proteinExistence type="predicted"/>
<dbReference type="Proteomes" id="UP000052237">
    <property type="component" value="Unassembled WGS sequence"/>
</dbReference>
<dbReference type="AlphaFoldDB" id="A0A0S4SQ43"/>
<comment type="caution">
    <text evidence="1">The sequence shown here is derived from an EMBL/GenBank/DDBJ whole genome shotgun (WGS) entry which is preliminary data.</text>
</comment>
<dbReference type="EMBL" id="FAVB01000005">
    <property type="protein sequence ID" value="CUU87635.1"/>
    <property type="molecule type" value="Genomic_DNA"/>
</dbReference>
<organism evidence="1 2">
    <name type="scientific">Campylobacter hyointestinalis subsp. hyointestinalis</name>
    <dbReference type="NCBI Taxonomy" id="91352"/>
    <lineage>
        <taxon>Bacteria</taxon>
        <taxon>Pseudomonadati</taxon>
        <taxon>Campylobacterota</taxon>
        <taxon>Epsilonproteobacteria</taxon>
        <taxon>Campylobacterales</taxon>
        <taxon>Campylobacteraceae</taxon>
        <taxon>Campylobacter</taxon>
    </lineage>
</organism>
<keyword evidence="2" id="KW-1185">Reference proteome</keyword>
<protein>
    <submittedName>
        <fullName evidence="1">Uncharacterized protein</fullName>
    </submittedName>
</protein>
<reference evidence="1 2" key="1">
    <citation type="submission" date="2015-11" db="EMBL/GenBank/DDBJ databases">
        <authorList>
            <consortium name="Pathogen Informatics"/>
        </authorList>
    </citation>
    <scope>NUCLEOTIDE SEQUENCE [LARGE SCALE GENOMIC DNA]</scope>
    <source>
        <strain evidence="1 2">006A-0059</strain>
    </source>
</reference>
<sequence>MIDKETIIAGRTRTQKPELEFKASGRVIAPPKKVSDWVGCLVRSKFETSTQLATFKPGTIFVVKSSGLTKTLETLPCECCGIRATMRVVDSADAFMRQFEFLDKDGD</sequence>
<name>A0A0S4SQ43_CAMHY</name>